<dbReference type="InParanoid" id="A0A165FNY8"/>
<dbReference type="EMBL" id="KV427612">
    <property type="protein sequence ID" value="KZT09255.1"/>
    <property type="molecule type" value="Genomic_DNA"/>
</dbReference>
<evidence type="ECO:0000313" key="2">
    <source>
        <dbReference type="EMBL" id="KZT09255.1"/>
    </source>
</evidence>
<gene>
    <name evidence="2" type="ORF">LAESUDRAFT_647232</name>
</gene>
<sequence>MASRAGRRVFAQALRPTARVGRSTGRRCMSTAEHGAHSTGSDKPWIAIWLLSPPAKQADHHGPAHGHAEKKGPSVPVEGDEGTEVPAEEGADKDAITDAEGVTVSGKEVQESIQQAANEDLPPDAQAAEEKEAKGSSGSPGGIEEAEKTPDQKEKPGTAHTGTLQSGDK</sequence>
<dbReference type="STRING" id="1314785.A0A165FNY8"/>
<name>A0A165FNY8_9APHY</name>
<accession>A0A165FNY8</accession>
<feature type="compositionally biased region" description="Acidic residues" evidence="1">
    <location>
        <begin position="78"/>
        <end position="89"/>
    </location>
</feature>
<feature type="compositionally biased region" description="Basic and acidic residues" evidence="1">
    <location>
        <begin position="57"/>
        <end position="72"/>
    </location>
</feature>
<evidence type="ECO:0000256" key="1">
    <source>
        <dbReference type="SAM" id="MobiDB-lite"/>
    </source>
</evidence>
<dbReference type="Proteomes" id="UP000076871">
    <property type="component" value="Unassembled WGS sequence"/>
</dbReference>
<feature type="region of interest" description="Disordered" evidence="1">
    <location>
        <begin position="1"/>
        <end position="169"/>
    </location>
</feature>
<evidence type="ECO:0000313" key="3">
    <source>
        <dbReference type="Proteomes" id="UP000076871"/>
    </source>
</evidence>
<organism evidence="2 3">
    <name type="scientific">Laetiporus sulphureus 93-53</name>
    <dbReference type="NCBI Taxonomy" id="1314785"/>
    <lineage>
        <taxon>Eukaryota</taxon>
        <taxon>Fungi</taxon>
        <taxon>Dikarya</taxon>
        <taxon>Basidiomycota</taxon>
        <taxon>Agaricomycotina</taxon>
        <taxon>Agaricomycetes</taxon>
        <taxon>Polyporales</taxon>
        <taxon>Laetiporus</taxon>
    </lineage>
</organism>
<proteinExistence type="predicted"/>
<dbReference type="OrthoDB" id="4590707at2759"/>
<keyword evidence="3" id="KW-1185">Reference proteome</keyword>
<feature type="compositionally biased region" description="Polar residues" evidence="1">
    <location>
        <begin position="160"/>
        <end position="169"/>
    </location>
</feature>
<dbReference type="RefSeq" id="XP_040766995.1">
    <property type="nucleotide sequence ID" value="XM_040904043.1"/>
</dbReference>
<dbReference type="GeneID" id="63821073"/>
<feature type="compositionally biased region" description="Basic and acidic residues" evidence="1">
    <location>
        <begin position="145"/>
        <end position="157"/>
    </location>
</feature>
<dbReference type="AlphaFoldDB" id="A0A165FNY8"/>
<protein>
    <submittedName>
        <fullName evidence="2">Uncharacterized protein</fullName>
    </submittedName>
</protein>
<reference evidence="2 3" key="1">
    <citation type="journal article" date="2016" name="Mol. Biol. Evol.">
        <title>Comparative Genomics of Early-Diverging Mushroom-Forming Fungi Provides Insights into the Origins of Lignocellulose Decay Capabilities.</title>
        <authorList>
            <person name="Nagy L.G."/>
            <person name="Riley R."/>
            <person name="Tritt A."/>
            <person name="Adam C."/>
            <person name="Daum C."/>
            <person name="Floudas D."/>
            <person name="Sun H."/>
            <person name="Yadav J.S."/>
            <person name="Pangilinan J."/>
            <person name="Larsson K.H."/>
            <person name="Matsuura K."/>
            <person name="Barry K."/>
            <person name="Labutti K."/>
            <person name="Kuo R."/>
            <person name="Ohm R.A."/>
            <person name="Bhattacharya S.S."/>
            <person name="Shirouzu T."/>
            <person name="Yoshinaga Y."/>
            <person name="Martin F.M."/>
            <person name="Grigoriev I.V."/>
            <person name="Hibbett D.S."/>
        </authorList>
    </citation>
    <scope>NUCLEOTIDE SEQUENCE [LARGE SCALE GENOMIC DNA]</scope>
    <source>
        <strain evidence="2 3">93-53</strain>
    </source>
</reference>